<gene>
    <name evidence="2" type="ORF">GCM10011357_38230</name>
</gene>
<evidence type="ECO:0000313" key="2">
    <source>
        <dbReference type="EMBL" id="GGD79651.1"/>
    </source>
</evidence>
<keyword evidence="3" id="KW-1185">Reference proteome</keyword>
<sequence>MLSGRHTAGANVRREEGNNPDRQLRSQNIAKWETMWKGPDS</sequence>
<organism evidence="2 3">
    <name type="scientific">Lacimicrobium alkaliphilum</name>
    <dbReference type="NCBI Taxonomy" id="1526571"/>
    <lineage>
        <taxon>Bacteria</taxon>
        <taxon>Pseudomonadati</taxon>
        <taxon>Pseudomonadota</taxon>
        <taxon>Gammaproteobacteria</taxon>
        <taxon>Alteromonadales</taxon>
        <taxon>Alteromonadaceae</taxon>
        <taxon>Lacimicrobium</taxon>
    </lineage>
</organism>
<dbReference type="Proteomes" id="UP000614272">
    <property type="component" value="Unassembled WGS sequence"/>
</dbReference>
<name>A0ABQ1RW86_9ALTE</name>
<feature type="compositionally biased region" description="Basic and acidic residues" evidence="1">
    <location>
        <begin position="12"/>
        <end position="24"/>
    </location>
</feature>
<feature type="region of interest" description="Disordered" evidence="1">
    <location>
        <begin position="1"/>
        <end position="41"/>
    </location>
</feature>
<reference evidence="3" key="1">
    <citation type="journal article" date="2019" name="Int. J. Syst. Evol. Microbiol.">
        <title>The Global Catalogue of Microorganisms (GCM) 10K type strain sequencing project: providing services to taxonomists for standard genome sequencing and annotation.</title>
        <authorList>
            <consortium name="The Broad Institute Genomics Platform"/>
            <consortium name="The Broad Institute Genome Sequencing Center for Infectious Disease"/>
            <person name="Wu L."/>
            <person name="Ma J."/>
        </authorList>
    </citation>
    <scope>NUCLEOTIDE SEQUENCE [LARGE SCALE GENOMIC DNA]</scope>
    <source>
        <strain evidence="3">CGMCC 1.12923</strain>
    </source>
</reference>
<evidence type="ECO:0000256" key="1">
    <source>
        <dbReference type="SAM" id="MobiDB-lite"/>
    </source>
</evidence>
<comment type="caution">
    <text evidence="2">The sequence shown here is derived from an EMBL/GenBank/DDBJ whole genome shotgun (WGS) entry which is preliminary data.</text>
</comment>
<accession>A0ABQ1RW86</accession>
<evidence type="ECO:0000313" key="3">
    <source>
        <dbReference type="Proteomes" id="UP000614272"/>
    </source>
</evidence>
<dbReference type="EMBL" id="BMGJ01000048">
    <property type="protein sequence ID" value="GGD79651.1"/>
    <property type="molecule type" value="Genomic_DNA"/>
</dbReference>
<proteinExistence type="predicted"/>
<protein>
    <submittedName>
        <fullName evidence="2">Uncharacterized protein</fullName>
    </submittedName>
</protein>